<dbReference type="Proteomes" id="UP000799766">
    <property type="component" value="Unassembled WGS sequence"/>
</dbReference>
<dbReference type="OrthoDB" id="414175at2759"/>
<dbReference type="InterPro" id="IPR006740">
    <property type="entry name" value="DUF604"/>
</dbReference>
<name>A0A6A6P697_9PEZI</name>
<accession>A0A6A6P697</accession>
<dbReference type="EMBL" id="MU001675">
    <property type="protein sequence ID" value="KAF2459318.1"/>
    <property type="molecule type" value="Genomic_DNA"/>
</dbReference>
<keyword evidence="2" id="KW-1185">Reference proteome</keyword>
<dbReference type="Gene3D" id="3.90.550.50">
    <property type="match status" value="1"/>
</dbReference>
<sequence length="434" mass="49006">MVENTSESHCRMELLQCSVNVAYLKSLGLDSNVEYARREIIAEFEKAAPSSKSIDVSMPDFHGIDIHSQSNPHSDIELPEAFCQSAVAIQFPEPQKRPDLSHIIFGVSTSVDRLEESLDQFAHWASHSNAKFVVLLHAETASPEAISRVERKAAMFGIALMFEQSDASFPDRYYSLTRMVYQMRDETTKWCAMIDDDTFFPSIAVLVDYLSGYDTSQPHYIGGLSEDFNQVKAYGYMAYGGAGVFMTMPLLAQIDGNFDSCYSLQRGGDTRIAHCVHQHTLTKLVVHPRLHQLDMNGDLSGFYESGRPQPLSIHHWKSWHHANMTALAQVASVCGDSCLLQRWRLNDGWFLTNGYSVMKPSGNLKEDDFTMEHTWNENGAYLHSVEPLRPKDDAKVSYKLEAAVAENEGNLVRQFYVKRSEGANRVLEIVWRQA</sequence>
<proteinExistence type="predicted"/>
<evidence type="ECO:0000313" key="1">
    <source>
        <dbReference type="EMBL" id="KAF2459318.1"/>
    </source>
</evidence>
<reference evidence="1" key="1">
    <citation type="journal article" date="2020" name="Stud. Mycol.">
        <title>101 Dothideomycetes genomes: a test case for predicting lifestyles and emergence of pathogens.</title>
        <authorList>
            <person name="Haridas S."/>
            <person name="Albert R."/>
            <person name="Binder M."/>
            <person name="Bloem J."/>
            <person name="Labutti K."/>
            <person name="Salamov A."/>
            <person name="Andreopoulos B."/>
            <person name="Baker S."/>
            <person name="Barry K."/>
            <person name="Bills G."/>
            <person name="Bluhm B."/>
            <person name="Cannon C."/>
            <person name="Castanera R."/>
            <person name="Culley D."/>
            <person name="Daum C."/>
            <person name="Ezra D."/>
            <person name="Gonzalez J."/>
            <person name="Henrissat B."/>
            <person name="Kuo A."/>
            <person name="Liang C."/>
            <person name="Lipzen A."/>
            <person name="Lutzoni F."/>
            <person name="Magnuson J."/>
            <person name="Mondo S."/>
            <person name="Nolan M."/>
            <person name="Ohm R."/>
            <person name="Pangilinan J."/>
            <person name="Park H.-J."/>
            <person name="Ramirez L."/>
            <person name="Alfaro M."/>
            <person name="Sun H."/>
            <person name="Tritt A."/>
            <person name="Yoshinaga Y."/>
            <person name="Zwiers L.-H."/>
            <person name="Turgeon B."/>
            <person name="Goodwin S."/>
            <person name="Spatafora J."/>
            <person name="Crous P."/>
            <person name="Grigoriev I."/>
        </authorList>
    </citation>
    <scope>NUCLEOTIDE SEQUENCE</scope>
    <source>
        <strain evidence="1">ATCC 16933</strain>
    </source>
</reference>
<dbReference type="PANTHER" id="PTHR10811">
    <property type="entry name" value="FRINGE-RELATED"/>
    <property type="match status" value="1"/>
</dbReference>
<dbReference type="AlphaFoldDB" id="A0A6A6P697"/>
<evidence type="ECO:0008006" key="3">
    <source>
        <dbReference type="Google" id="ProtNLM"/>
    </source>
</evidence>
<evidence type="ECO:0000313" key="2">
    <source>
        <dbReference type="Proteomes" id="UP000799766"/>
    </source>
</evidence>
<dbReference type="Pfam" id="PF04646">
    <property type="entry name" value="DUF604"/>
    <property type="match status" value="1"/>
</dbReference>
<organism evidence="1 2">
    <name type="scientific">Lineolata rhizophorae</name>
    <dbReference type="NCBI Taxonomy" id="578093"/>
    <lineage>
        <taxon>Eukaryota</taxon>
        <taxon>Fungi</taxon>
        <taxon>Dikarya</taxon>
        <taxon>Ascomycota</taxon>
        <taxon>Pezizomycotina</taxon>
        <taxon>Dothideomycetes</taxon>
        <taxon>Dothideomycetes incertae sedis</taxon>
        <taxon>Lineolatales</taxon>
        <taxon>Lineolataceae</taxon>
        <taxon>Lineolata</taxon>
    </lineage>
</organism>
<gene>
    <name evidence="1" type="ORF">BDY21DRAFT_413929</name>
</gene>
<protein>
    <recommendedName>
        <fullName evidence="3">Glycosyltransferase family 31 protein</fullName>
    </recommendedName>
</protein>